<organism evidence="1 2">
    <name type="scientific">Rhizopus delemar (strain RA 99-880 / ATCC MYA-4621 / FGSC 9543 / NRRL 43880)</name>
    <name type="common">Mucormycosis agent</name>
    <name type="synonym">Rhizopus arrhizus var. delemar</name>
    <dbReference type="NCBI Taxonomy" id="246409"/>
    <lineage>
        <taxon>Eukaryota</taxon>
        <taxon>Fungi</taxon>
        <taxon>Fungi incertae sedis</taxon>
        <taxon>Mucoromycota</taxon>
        <taxon>Mucoromycotina</taxon>
        <taxon>Mucoromycetes</taxon>
        <taxon>Mucorales</taxon>
        <taxon>Mucorineae</taxon>
        <taxon>Rhizopodaceae</taxon>
        <taxon>Rhizopus</taxon>
    </lineage>
</organism>
<proteinExistence type="predicted"/>
<dbReference type="VEuPathDB" id="FungiDB:RO3G_07963"/>
<keyword evidence="2" id="KW-1185">Reference proteome</keyword>
<dbReference type="GeneID" id="93614934"/>
<dbReference type="Proteomes" id="UP000009138">
    <property type="component" value="Unassembled WGS sequence"/>
</dbReference>
<dbReference type="RefSeq" id="XP_067518654.1">
    <property type="nucleotide sequence ID" value="XM_067662553.1"/>
</dbReference>
<dbReference type="EMBL" id="CH476736">
    <property type="protein sequence ID" value="EIE83258.1"/>
    <property type="molecule type" value="Genomic_DNA"/>
</dbReference>
<evidence type="ECO:0000313" key="1">
    <source>
        <dbReference type="EMBL" id="EIE83258.1"/>
    </source>
</evidence>
<dbReference type="AlphaFoldDB" id="I1C478"/>
<evidence type="ECO:0000313" key="2">
    <source>
        <dbReference type="Proteomes" id="UP000009138"/>
    </source>
</evidence>
<protein>
    <submittedName>
        <fullName evidence="1">Uncharacterized protein</fullName>
    </submittedName>
</protein>
<sequence length="109" mass="11867">MVLLYTETKRLLLNYEVKYILCGKHDTGVDDVVVGAVILDDAGCQADGCIKWEGKGIAKWLDDSMVGGIGDGTVRSSPSAQKSLWFCQCTRKPLGGGRLGIKESMMRLQ</sequence>
<dbReference type="InParanoid" id="I1C478"/>
<name>I1C478_RHIO9</name>
<gene>
    <name evidence="1" type="ORF">RO3G_07963</name>
</gene>
<reference evidence="1 2" key="1">
    <citation type="journal article" date="2009" name="PLoS Genet.">
        <title>Genomic analysis of the basal lineage fungus Rhizopus oryzae reveals a whole-genome duplication.</title>
        <authorList>
            <person name="Ma L.-J."/>
            <person name="Ibrahim A.S."/>
            <person name="Skory C."/>
            <person name="Grabherr M.G."/>
            <person name="Burger G."/>
            <person name="Butler M."/>
            <person name="Elias M."/>
            <person name="Idnurm A."/>
            <person name="Lang B.F."/>
            <person name="Sone T."/>
            <person name="Abe A."/>
            <person name="Calvo S.E."/>
            <person name="Corrochano L.M."/>
            <person name="Engels R."/>
            <person name="Fu J."/>
            <person name="Hansberg W."/>
            <person name="Kim J.-M."/>
            <person name="Kodira C.D."/>
            <person name="Koehrsen M.J."/>
            <person name="Liu B."/>
            <person name="Miranda-Saavedra D."/>
            <person name="O'Leary S."/>
            <person name="Ortiz-Castellanos L."/>
            <person name="Poulter R."/>
            <person name="Rodriguez-Romero J."/>
            <person name="Ruiz-Herrera J."/>
            <person name="Shen Y.-Q."/>
            <person name="Zeng Q."/>
            <person name="Galagan J."/>
            <person name="Birren B.W."/>
            <person name="Cuomo C.A."/>
            <person name="Wickes B.L."/>
        </authorList>
    </citation>
    <scope>NUCLEOTIDE SEQUENCE [LARGE SCALE GENOMIC DNA]</scope>
    <source>
        <strain evidence="2">RA 99-880 / ATCC MYA-4621 / FGSC 9543 / NRRL 43880</strain>
    </source>
</reference>
<accession>I1C478</accession>